<comment type="caution">
    <text evidence="1">The sequence shown here is derived from an EMBL/GenBank/DDBJ whole genome shotgun (WGS) entry which is preliminary data.</text>
</comment>
<reference evidence="1 2" key="1">
    <citation type="submission" date="2023-09" db="EMBL/GenBank/DDBJ databases">
        <authorList>
            <person name="Wang M."/>
        </authorList>
    </citation>
    <scope>NUCLEOTIDE SEQUENCE [LARGE SCALE GENOMIC DNA]</scope>
    <source>
        <strain evidence="1">GT-2023</strain>
        <tissue evidence="1">Liver</tissue>
    </source>
</reference>
<feature type="non-terminal residue" evidence="1">
    <location>
        <position position="1"/>
    </location>
</feature>
<organism evidence="1 2">
    <name type="scientific">Cirrhinus molitorella</name>
    <name type="common">mud carp</name>
    <dbReference type="NCBI Taxonomy" id="172907"/>
    <lineage>
        <taxon>Eukaryota</taxon>
        <taxon>Metazoa</taxon>
        <taxon>Chordata</taxon>
        <taxon>Craniata</taxon>
        <taxon>Vertebrata</taxon>
        <taxon>Euteleostomi</taxon>
        <taxon>Actinopterygii</taxon>
        <taxon>Neopterygii</taxon>
        <taxon>Teleostei</taxon>
        <taxon>Ostariophysi</taxon>
        <taxon>Cypriniformes</taxon>
        <taxon>Cyprinidae</taxon>
        <taxon>Labeoninae</taxon>
        <taxon>Labeonini</taxon>
        <taxon>Cirrhinus</taxon>
    </lineage>
</organism>
<keyword evidence="2" id="KW-1185">Reference proteome</keyword>
<gene>
    <name evidence="1" type="ORF">QQF64_035225</name>
</gene>
<sequence length="58" mass="6459">DLPGNYDDVVIVQQLSSDETAEGVQEEYDNVKNVREYMSDMFDCDDVEEDPGKQGGAV</sequence>
<dbReference type="EMBL" id="JAYMGO010000004">
    <property type="protein sequence ID" value="KAL1275602.1"/>
    <property type="molecule type" value="Genomic_DNA"/>
</dbReference>
<proteinExistence type="predicted"/>
<name>A0ABR3NFG7_9TELE</name>
<dbReference type="Proteomes" id="UP001558613">
    <property type="component" value="Unassembled WGS sequence"/>
</dbReference>
<accession>A0ABR3NFG7</accession>
<evidence type="ECO:0000313" key="2">
    <source>
        <dbReference type="Proteomes" id="UP001558613"/>
    </source>
</evidence>
<protein>
    <submittedName>
        <fullName evidence="1">Uncharacterized protein</fullName>
    </submittedName>
</protein>
<evidence type="ECO:0000313" key="1">
    <source>
        <dbReference type="EMBL" id="KAL1275602.1"/>
    </source>
</evidence>